<dbReference type="GeneID" id="15042094"/>
<dbReference type="OrthoDB" id="34621at10239"/>
<dbReference type="InterPro" id="IPR008841">
    <property type="entry name" value="Siphovirus-type_tail_N"/>
</dbReference>
<name>M4ZS20_9CAUD</name>
<dbReference type="KEGG" id="vg:15042094"/>
<organism evidence="2 3">
    <name type="scientific">Bacillus phage PM1</name>
    <dbReference type="NCBI Taxonomy" id="547228"/>
    <lineage>
        <taxon>Viruses</taxon>
        <taxon>Duplodnaviria</taxon>
        <taxon>Heunggongvirae</taxon>
        <taxon>Uroviricota</taxon>
        <taxon>Caudoviricetes</taxon>
        <taxon>Pemunavirus</taxon>
        <taxon>Pemunavirus PM1</taxon>
    </lineage>
</organism>
<dbReference type="Proteomes" id="UP000011861">
    <property type="component" value="Segment"/>
</dbReference>
<proteinExistence type="predicted"/>
<dbReference type="Pfam" id="PF05709">
    <property type="entry name" value="Sipho_tail"/>
    <property type="match status" value="1"/>
</dbReference>
<reference evidence="2 3" key="1">
    <citation type="journal article" date="2013" name="Virus Genes">
        <title>Complete nucleotide sequence of Bacillus subtilis (natto) bacteriophage PM1, a phage associated with disruption of food production.</title>
        <authorList>
            <person name="Umene K."/>
            <person name="Shiraishi A."/>
        </authorList>
    </citation>
    <scope>NUCLEOTIDE SEQUENCE [LARGE SCALE GENOMIC DNA]</scope>
    <source>
        <strain evidence="2">PM1</strain>
    </source>
</reference>
<feature type="domain" description="Siphovirus-type tail component RIFT-related" evidence="1">
    <location>
        <begin position="38"/>
        <end position="130"/>
    </location>
</feature>
<sequence>MRDLFINTGEGNKSIFDLLPFVKRIEKFTPDAPVIERQVSEEVGVDGEIQTSPILRYKSRNIKIIIFADARRPEKFPLMLHSIYKLFSRKTPYYITDSYTPNKRWKVTGDALETIEKDGIADWKHVEINLKSITGLAESVHSTDYDYNLAGENWNFGMNIPAVDSIKYRFTTNKFEVYNGSDVRIMPPVHDYFVDMKLAGSNIKITNKTTEESMIITRTLTNTQTVKIMRQYTLLNGTGIDVTGRFPSLEVGWNVFEISNASSIDVKFNTKFYYLY</sequence>
<evidence type="ECO:0000313" key="3">
    <source>
        <dbReference type="Proteomes" id="UP000011861"/>
    </source>
</evidence>
<evidence type="ECO:0000259" key="1">
    <source>
        <dbReference type="Pfam" id="PF05709"/>
    </source>
</evidence>
<protein>
    <recommendedName>
        <fullName evidence="1">Siphovirus-type tail component RIFT-related domain-containing protein</fullName>
    </recommendedName>
</protein>
<dbReference type="EMBL" id="AB711120">
    <property type="protein sequence ID" value="BAM99153.1"/>
    <property type="molecule type" value="Genomic_DNA"/>
</dbReference>
<dbReference type="RefSeq" id="YP_007678099.1">
    <property type="nucleotide sequence ID" value="NC_020883.1"/>
</dbReference>
<evidence type="ECO:0000313" key="2">
    <source>
        <dbReference type="EMBL" id="BAM99153.1"/>
    </source>
</evidence>
<keyword evidence="3" id="KW-1185">Reference proteome</keyword>
<accession>M4ZS20</accession>